<evidence type="ECO:0000256" key="9">
    <source>
        <dbReference type="ARBA" id="ARBA00077441"/>
    </source>
</evidence>
<dbReference type="GO" id="GO:0006986">
    <property type="term" value="P:response to unfolded protein"/>
    <property type="evidence" value="ECO:0007669"/>
    <property type="project" value="UniProtKB-KW"/>
</dbReference>
<feature type="compositionally biased region" description="Pro residues" evidence="12">
    <location>
        <begin position="251"/>
        <end position="260"/>
    </location>
</feature>
<keyword evidence="4 11" id="KW-0802">TPR repeat</keyword>
<evidence type="ECO:0000256" key="5">
    <source>
        <dbReference type="ARBA" id="ARBA00022824"/>
    </source>
</evidence>
<dbReference type="CDD" id="cd06257">
    <property type="entry name" value="DnaJ"/>
    <property type="match status" value="1"/>
</dbReference>
<feature type="repeat" description="TPR" evidence="11">
    <location>
        <begin position="416"/>
        <end position="449"/>
    </location>
</feature>
<evidence type="ECO:0000256" key="10">
    <source>
        <dbReference type="ARBA" id="ARBA00082939"/>
    </source>
</evidence>
<evidence type="ECO:0000313" key="15">
    <source>
        <dbReference type="Proteomes" id="UP000694429"/>
    </source>
</evidence>
<dbReference type="Ensembl" id="ENSCAFT00030025899.1">
    <property type="protein sequence ID" value="ENSCAFP00030022622.1"/>
    <property type="gene ID" value="ENSCAFG00030013909.1"/>
</dbReference>
<keyword evidence="2" id="KW-0732">Signal</keyword>
<reference evidence="14" key="1">
    <citation type="submission" date="2019-03" db="EMBL/GenBank/DDBJ databases">
        <authorList>
            <person name="Warren W.C."/>
            <person name="Johnson G.S."/>
        </authorList>
    </citation>
    <scope>NUCLEOTIDE SEQUENCE [LARGE SCALE GENOMIC DNA]</scope>
    <source>
        <strain evidence="14">Basenji</strain>
    </source>
</reference>
<comment type="subcellular location">
    <subcellularLocation>
        <location evidence="1">Endoplasmic reticulum</location>
    </subcellularLocation>
</comment>
<evidence type="ECO:0000256" key="2">
    <source>
        <dbReference type="ARBA" id="ARBA00022729"/>
    </source>
</evidence>
<dbReference type="Pfam" id="PF13181">
    <property type="entry name" value="TPR_8"/>
    <property type="match status" value="2"/>
</dbReference>
<keyword evidence="6" id="KW-1015">Disulfide bond</keyword>
<feature type="repeat" description="TPR" evidence="11">
    <location>
        <begin position="533"/>
        <end position="566"/>
    </location>
</feature>
<feature type="region of interest" description="Disordered" evidence="12">
    <location>
        <begin position="104"/>
        <end position="197"/>
    </location>
</feature>
<dbReference type="FunFam" id="1.10.287.110:FF:000015">
    <property type="entry name" value="dnaJ homolog subfamily C member 3"/>
    <property type="match status" value="1"/>
</dbReference>
<dbReference type="InterPro" id="IPR001623">
    <property type="entry name" value="DnaJ_domain"/>
</dbReference>
<dbReference type="InterPro" id="IPR011990">
    <property type="entry name" value="TPR-like_helical_dom_sf"/>
</dbReference>
<dbReference type="PROSITE" id="PS50076">
    <property type="entry name" value="DNAJ_2"/>
    <property type="match status" value="1"/>
</dbReference>
<feature type="compositionally biased region" description="Low complexity" evidence="12">
    <location>
        <begin position="158"/>
        <end position="181"/>
    </location>
</feature>
<protein>
    <recommendedName>
        <fullName evidence="8">DnaJ homolog subfamily C member 3</fullName>
    </recommendedName>
    <alternativeName>
        <fullName evidence="9">Interferon-induced, double-stranded RNA-activated protein kinase inhibitor</fullName>
    </alternativeName>
    <alternativeName>
        <fullName evidence="10">Protein kinase inhibitor of 58 kDa</fullName>
    </alternativeName>
</protein>
<feature type="region of interest" description="Disordered" evidence="12">
    <location>
        <begin position="762"/>
        <end position="792"/>
    </location>
</feature>
<accession>A0A8C0NLY2</accession>
<name>A0A8C0NLY2_CANLF</name>
<dbReference type="InterPro" id="IPR051727">
    <property type="entry name" value="DnaJ_C3_Co-chaperones"/>
</dbReference>
<dbReference type="AlphaFoldDB" id="A0A8C0NLY2"/>
<evidence type="ECO:0000256" key="12">
    <source>
        <dbReference type="SAM" id="MobiDB-lite"/>
    </source>
</evidence>
<dbReference type="SMART" id="SM00271">
    <property type="entry name" value="DnaJ"/>
    <property type="match status" value="1"/>
</dbReference>
<evidence type="ECO:0000256" key="3">
    <source>
        <dbReference type="ARBA" id="ARBA00022737"/>
    </source>
</evidence>
<feature type="domain" description="J" evidence="13">
    <location>
        <begin position="705"/>
        <end position="773"/>
    </location>
</feature>
<dbReference type="SUPFAM" id="SSF48452">
    <property type="entry name" value="TPR-like"/>
    <property type="match status" value="1"/>
</dbReference>
<dbReference type="SMART" id="SM00028">
    <property type="entry name" value="TPR"/>
    <property type="match status" value="7"/>
</dbReference>
<evidence type="ECO:0000256" key="1">
    <source>
        <dbReference type="ARBA" id="ARBA00004240"/>
    </source>
</evidence>
<dbReference type="Pfam" id="PF00226">
    <property type="entry name" value="DnaJ"/>
    <property type="match status" value="1"/>
</dbReference>
<sequence length="815" mass="89516">MDELRCAQRARSIIPTGSPRAAAVGHSPQSAALPRLLWLPGFCLSESSRLAPWPGPGPGPAFPGFRAIVLGLGSLRCVCLLGELRRPAGSRAAASVEAGLGLAARRSAPRAAERSVPRPPLRALGLPGARRGRLPAGPGGSTCLSTRPPGEPPPRSPTAPGAARGGPAACACGLGGRLPRAGRGRLERPDSSTTRGRSLVSCLHVVLSETGRGGGPRSLSAPTTTPASPVGERPGGRRLDGGGARGVASPGPRPPPPPPAAFLRGRQLPLRPEREPTAGGRAGERARLHPERRRGCWAPHPVSSSPRAPSDMVAPGSVTSRLGSVFPFLLVLVDLQYEGAECGVNADVEKHLELGKKLLAAGQLADALSQFHAAVDGDPDNYIAYYRRATVFLAMGKSKAALPDLTKVIELKMDFTAARLQRGHLLLKQGKLDEAEDDFKKVLKSNPSENEEKEAQSQIVKSDEMQRLRSQALDAFESSDYTAAITFLDKILEVCVWDAELRELRAECFIKEGEPRKAISDLKAASKLKNDNTEAFYKISTLYYQLGDHELSLSEVRECLKLDQDHKRCFAHYKQVKKLNKLIESAEELIRDGRYTDATSKYESVMKTEPTVSEYTIRSKERICHCFSKDEKPVEAIRICSEVLQMEPDNVNALKDRAEAYLIEEMYDEAIQDYETAQEHNENDQQIREGLEKAQRLLKQSQKRDYYKILGVKRNAKKQEIIKAYRKLALQWHPDNFQNEEEKKKAEKKFIDIAAAKEVLSDPEMRKKFDDGEDPLDAESQQGGGGNPFHRSWNSWQGFNPFSSGGPFRFKFHFN</sequence>
<dbReference type="PROSITE" id="PS50005">
    <property type="entry name" value="TPR"/>
    <property type="match status" value="4"/>
</dbReference>
<evidence type="ECO:0000256" key="6">
    <source>
        <dbReference type="ARBA" id="ARBA00023157"/>
    </source>
</evidence>
<dbReference type="InterPro" id="IPR019734">
    <property type="entry name" value="TPR_rpt"/>
</dbReference>
<dbReference type="PANTHER" id="PTHR44140:SF3">
    <property type="entry name" value="DNAJ HOMOLOG SUBFAMILY C MEMBER 3"/>
    <property type="match status" value="1"/>
</dbReference>
<dbReference type="Pfam" id="PF13432">
    <property type="entry name" value="TPR_16"/>
    <property type="match status" value="1"/>
</dbReference>
<evidence type="ECO:0000256" key="8">
    <source>
        <dbReference type="ARBA" id="ARBA00039409"/>
    </source>
</evidence>
<proteinExistence type="predicted"/>
<evidence type="ECO:0000256" key="11">
    <source>
        <dbReference type="PROSITE-ProRule" id="PRU00339"/>
    </source>
</evidence>
<evidence type="ECO:0000256" key="4">
    <source>
        <dbReference type="ARBA" id="ARBA00022803"/>
    </source>
</evidence>
<dbReference type="InterPro" id="IPR036869">
    <property type="entry name" value="J_dom_sf"/>
</dbReference>
<dbReference type="SUPFAM" id="SSF46565">
    <property type="entry name" value="Chaperone J-domain"/>
    <property type="match status" value="1"/>
</dbReference>
<dbReference type="PANTHER" id="PTHR44140">
    <property type="entry name" value="LD25575P"/>
    <property type="match status" value="1"/>
</dbReference>
<keyword evidence="5" id="KW-0256">Endoplasmic reticulum</keyword>
<dbReference type="Gene3D" id="1.25.40.10">
    <property type="entry name" value="Tetratricopeptide repeat domain"/>
    <property type="match status" value="1"/>
</dbReference>
<feature type="compositionally biased region" description="Basic and acidic residues" evidence="12">
    <location>
        <begin position="271"/>
        <end position="289"/>
    </location>
</feature>
<dbReference type="Proteomes" id="UP000694429">
    <property type="component" value="Chromosome 22"/>
</dbReference>
<evidence type="ECO:0000259" key="13">
    <source>
        <dbReference type="PROSITE" id="PS50076"/>
    </source>
</evidence>
<keyword evidence="7" id="KW-0834">Unfolded protein response</keyword>
<dbReference type="FunFam" id="1.25.40.10:FF:000122">
    <property type="entry name" value="DnaJ (Hsp40) homolog, subfamily C, member 3"/>
    <property type="match status" value="1"/>
</dbReference>
<dbReference type="Gene3D" id="1.10.287.110">
    <property type="entry name" value="DnaJ domain"/>
    <property type="match status" value="1"/>
</dbReference>
<feature type="region of interest" description="Disordered" evidence="12">
    <location>
        <begin position="209"/>
        <end position="312"/>
    </location>
</feature>
<feature type="repeat" description="TPR" evidence="11">
    <location>
        <begin position="348"/>
        <end position="381"/>
    </location>
</feature>
<organism evidence="14 15">
    <name type="scientific">Canis lupus familiaris</name>
    <name type="common">Dog</name>
    <name type="synonym">Canis familiaris</name>
    <dbReference type="NCBI Taxonomy" id="9615"/>
    <lineage>
        <taxon>Eukaryota</taxon>
        <taxon>Metazoa</taxon>
        <taxon>Chordata</taxon>
        <taxon>Craniata</taxon>
        <taxon>Vertebrata</taxon>
        <taxon>Euteleostomi</taxon>
        <taxon>Mammalia</taxon>
        <taxon>Eutheria</taxon>
        <taxon>Laurasiatheria</taxon>
        <taxon>Carnivora</taxon>
        <taxon>Caniformia</taxon>
        <taxon>Canidae</taxon>
        <taxon>Canis</taxon>
    </lineage>
</organism>
<keyword evidence="3" id="KW-0677">Repeat</keyword>
<dbReference type="PRINTS" id="PR00625">
    <property type="entry name" value="JDOMAIN"/>
</dbReference>
<feature type="repeat" description="TPR" evidence="11">
    <location>
        <begin position="651"/>
        <end position="684"/>
    </location>
</feature>
<evidence type="ECO:0000256" key="7">
    <source>
        <dbReference type="ARBA" id="ARBA00023230"/>
    </source>
</evidence>
<reference evidence="14" key="2">
    <citation type="submission" date="2025-08" db="UniProtKB">
        <authorList>
            <consortium name="Ensembl"/>
        </authorList>
    </citation>
    <scope>IDENTIFICATION</scope>
</reference>
<evidence type="ECO:0000313" key="14">
    <source>
        <dbReference type="Ensembl" id="ENSCAFP00030022622.1"/>
    </source>
</evidence>
<dbReference type="GO" id="GO:0005783">
    <property type="term" value="C:endoplasmic reticulum"/>
    <property type="evidence" value="ECO:0007669"/>
    <property type="project" value="UniProtKB-SubCell"/>
</dbReference>